<protein>
    <submittedName>
        <fullName evidence="1">Uncharacterized protein</fullName>
    </submittedName>
</protein>
<dbReference type="Proteomes" id="UP000014974">
    <property type="component" value="Unassembled WGS sequence"/>
</dbReference>
<dbReference type="EMBL" id="ATNM01000029">
    <property type="protein sequence ID" value="EPR71032.1"/>
    <property type="molecule type" value="Genomic_DNA"/>
</dbReference>
<sequence>MILSALLQKKKATIPPKSGCTYRFDQGFTALATKMSPLWGFWDSLGFAVNIIKACPDF</sequence>
<accession>S7VNS3</accession>
<dbReference type="AlphaFoldDB" id="S7VNS3"/>
<evidence type="ECO:0000313" key="1">
    <source>
        <dbReference type="EMBL" id="EPR71032.1"/>
    </source>
</evidence>
<evidence type="ECO:0000313" key="2">
    <source>
        <dbReference type="Proteomes" id="UP000014974"/>
    </source>
</evidence>
<proteinExistence type="predicted"/>
<organism evidence="1 2">
    <name type="scientific">Cyclobacterium qasimii M12-11B</name>
    <dbReference type="NCBI Taxonomy" id="641524"/>
    <lineage>
        <taxon>Bacteria</taxon>
        <taxon>Pseudomonadati</taxon>
        <taxon>Bacteroidota</taxon>
        <taxon>Cytophagia</taxon>
        <taxon>Cytophagales</taxon>
        <taxon>Cyclobacteriaceae</taxon>
        <taxon>Cyclobacterium</taxon>
    </lineage>
</organism>
<gene>
    <name evidence="1" type="ORF">ADICYQ_0623</name>
</gene>
<name>S7VNS3_9BACT</name>
<comment type="caution">
    <text evidence="1">The sequence shown here is derived from an EMBL/GenBank/DDBJ whole genome shotgun (WGS) entry which is preliminary data.</text>
</comment>
<reference evidence="1 2" key="1">
    <citation type="journal article" date="2013" name="Genome Announc.">
        <title>Draft Genome Sequence of Cyclobacterium qasimii Strain M12-11BT, Isolated from Arctic Marine Sediment.</title>
        <authorList>
            <person name="Shivaji S."/>
            <person name="Ara S."/>
            <person name="Singh A."/>
            <person name="Kumar Pinnaka A."/>
        </authorList>
    </citation>
    <scope>NUCLEOTIDE SEQUENCE [LARGE SCALE GENOMIC DNA]</scope>
    <source>
        <strain evidence="1 2">M12-11B</strain>
    </source>
</reference>